<name>A0A392UL19_9FABA</name>
<dbReference type="Proteomes" id="UP000265520">
    <property type="component" value="Unassembled WGS sequence"/>
</dbReference>
<feature type="non-terminal residue" evidence="2">
    <location>
        <position position="66"/>
    </location>
</feature>
<evidence type="ECO:0000256" key="1">
    <source>
        <dbReference type="SAM" id="MobiDB-lite"/>
    </source>
</evidence>
<evidence type="ECO:0000313" key="3">
    <source>
        <dbReference type="Proteomes" id="UP000265520"/>
    </source>
</evidence>
<evidence type="ECO:0000313" key="2">
    <source>
        <dbReference type="EMBL" id="MCI74172.1"/>
    </source>
</evidence>
<protein>
    <submittedName>
        <fullName evidence="2">Uncharacterized protein</fullName>
    </submittedName>
</protein>
<feature type="compositionally biased region" description="Basic and acidic residues" evidence="1">
    <location>
        <begin position="44"/>
        <end position="59"/>
    </location>
</feature>
<accession>A0A392UL19</accession>
<feature type="region of interest" description="Disordered" evidence="1">
    <location>
        <begin position="1"/>
        <end position="26"/>
    </location>
</feature>
<proteinExistence type="predicted"/>
<organism evidence="2 3">
    <name type="scientific">Trifolium medium</name>
    <dbReference type="NCBI Taxonomy" id="97028"/>
    <lineage>
        <taxon>Eukaryota</taxon>
        <taxon>Viridiplantae</taxon>
        <taxon>Streptophyta</taxon>
        <taxon>Embryophyta</taxon>
        <taxon>Tracheophyta</taxon>
        <taxon>Spermatophyta</taxon>
        <taxon>Magnoliopsida</taxon>
        <taxon>eudicotyledons</taxon>
        <taxon>Gunneridae</taxon>
        <taxon>Pentapetalae</taxon>
        <taxon>rosids</taxon>
        <taxon>fabids</taxon>
        <taxon>Fabales</taxon>
        <taxon>Fabaceae</taxon>
        <taxon>Papilionoideae</taxon>
        <taxon>50 kb inversion clade</taxon>
        <taxon>NPAAA clade</taxon>
        <taxon>Hologalegina</taxon>
        <taxon>IRL clade</taxon>
        <taxon>Trifolieae</taxon>
        <taxon>Trifolium</taxon>
    </lineage>
</organism>
<dbReference type="EMBL" id="LXQA010854943">
    <property type="protein sequence ID" value="MCI74172.1"/>
    <property type="molecule type" value="Genomic_DNA"/>
</dbReference>
<dbReference type="AlphaFoldDB" id="A0A392UL19"/>
<sequence>MEVGNKTDSGLTQNSSEQSDRKFPATTSTVIPLVREFTAQQNSECHKESVEKMKIKGSEEATTTVE</sequence>
<keyword evidence="3" id="KW-1185">Reference proteome</keyword>
<reference evidence="2 3" key="1">
    <citation type="journal article" date="2018" name="Front. Plant Sci.">
        <title>Red Clover (Trifolium pratense) and Zigzag Clover (T. medium) - A Picture of Genomic Similarities and Differences.</title>
        <authorList>
            <person name="Dluhosova J."/>
            <person name="Istvanek J."/>
            <person name="Nedelnik J."/>
            <person name="Repkova J."/>
        </authorList>
    </citation>
    <scope>NUCLEOTIDE SEQUENCE [LARGE SCALE GENOMIC DNA]</scope>
    <source>
        <strain evidence="3">cv. 10/8</strain>
        <tissue evidence="2">Leaf</tissue>
    </source>
</reference>
<comment type="caution">
    <text evidence="2">The sequence shown here is derived from an EMBL/GenBank/DDBJ whole genome shotgun (WGS) entry which is preliminary data.</text>
</comment>
<feature type="region of interest" description="Disordered" evidence="1">
    <location>
        <begin position="42"/>
        <end position="66"/>
    </location>
</feature>
<feature type="compositionally biased region" description="Polar residues" evidence="1">
    <location>
        <begin position="1"/>
        <end position="17"/>
    </location>
</feature>